<dbReference type="EMBL" id="RIAR02000001">
    <property type="protein sequence ID" value="NSL91133.1"/>
    <property type="molecule type" value="Genomic_DNA"/>
</dbReference>
<accession>A0A9Q5GX86</accession>
<dbReference type="RefSeq" id="WP_158631317.1">
    <property type="nucleotide sequence ID" value="NZ_JAABOK010000010.1"/>
</dbReference>
<protein>
    <submittedName>
        <fullName evidence="1">Uncharacterized protein</fullName>
    </submittedName>
</protein>
<dbReference type="Proteomes" id="UP000281028">
    <property type="component" value="Unassembled WGS sequence"/>
</dbReference>
<sequence length="50" mass="5603">MKKIHPKKLQLPRIRIATLGNIPTAQERLTEIWCTRSPCPTKGAITCKCG</sequence>
<name>A0A9Q5GX86_9BACT</name>
<organism evidence="1 2">
    <name type="scientific">Chitinophaga solisilvae</name>
    <dbReference type="NCBI Taxonomy" id="1233460"/>
    <lineage>
        <taxon>Bacteria</taxon>
        <taxon>Pseudomonadati</taxon>
        <taxon>Bacteroidota</taxon>
        <taxon>Chitinophagia</taxon>
        <taxon>Chitinophagales</taxon>
        <taxon>Chitinophagaceae</taxon>
        <taxon>Chitinophaga</taxon>
    </lineage>
</organism>
<gene>
    <name evidence="1" type="ORF">ECE50_030195</name>
</gene>
<keyword evidence="2" id="KW-1185">Reference proteome</keyword>
<proteinExistence type="predicted"/>
<comment type="caution">
    <text evidence="1">The sequence shown here is derived from an EMBL/GenBank/DDBJ whole genome shotgun (WGS) entry which is preliminary data.</text>
</comment>
<reference evidence="1" key="1">
    <citation type="submission" date="2020-05" db="EMBL/GenBank/DDBJ databases">
        <title>Chitinophaga laudate sp. nov., isolated from a tropical peat swamp.</title>
        <authorList>
            <person name="Goh C.B.S."/>
            <person name="Lee M.S."/>
            <person name="Parimannan S."/>
            <person name="Pasbakhsh P."/>
            <person name="Yule C.M."/>
            <person name="Rajandas H."/>
            <person name="Loke S."/>
            <person name="Croft L."/>
            <person name="Tan J.B.L."/>
        </authorList>
    </citation>
    <scope>NUCLEOTIDE SEQUENCE</scope>
    <source>
        <strain evidence="1">Mgbs1</strain>
    </source>
</reference>
<evidence type="ECO:0000313" key="1">
    <source>
        <dbReference type="EMBL" id="NSL91133.1"/>
    </source>
</evidence>
<dbReference type="AlphaFoldDB" id="A0A9Q5GX86"/>
<evidence type="ECO:0000313" key="2">
    <source>
        <dbReference type="Proteomes" id="UP000281028"/>
    </source>
</evidence>